<dbReference type="GO" id="GO:0009279">
    <property type="term" value="C:cell outer membrane"/>
    <property type="evidence" value="ECO:0007669"/>
    <property type="project" value="UniProtKB-SubCell"/>
</dbReference>
<name>A0A364Y2I6_9BACT</name>
<dbReference type="EMBL" id="QMFY01000006">
    <property type="protein sequence ID" value="RAW00522.1"/>
    <property type="molecule type" value="Genomic_DNA"/>
</dbReference>
<organism evidence="9 10">
    <name type="scientific">Pseudochryseolinea flava</name>
    <dbReference type="NCBI Taxonomy" id="2059302"/>
    <lineage>
        <taxon>Bacteria</taxon>
        <taxon>Pseudomonadati</taxon>
        <taxon>Bacteroidota</taxon>
        <taxon>Cytophagia</taxon>
        <taxon>Cytophagales</taxon>
        <taxon>Fulvivirgaceae</taxon>
        <taxon>Pseudochryseolinea</taxon>
    </lineage>
</organism>
<evidence type="ECO:0000256" key="7">
    <source>
        <dbReference type="PROSITE-ProRule" id="PRU01360"/>
    </source>
</evidence>
<keyword evidence="6 7" id="KW-0998">Cell outer membrane</keyword>
<evidence type="ECO:0000313" key="10">
    <source>
        <dbReference type="Proteomes" id="UP000251889"/>
    </source>
</evidence>
<dbReference type="InterPro" id="IPR011662">
    <property type="entry name" value="Secretin/TonB_short_N"/>
</dbReference>
<gene>
    <name evidence="9" type="ORF">DQQ10_13055</name>
</gene>
<dbReference type="InterPro" id="IPR039426">
    <property type="entry name" value="TonB-dep_rcpt-like"/>
</dbReference>
<keyword evidence="5 7" id="KW-0472">Membrane</keyword>
<evidence type="ECO:0000256" key="3">
    <source>
        <dbReference type="ARBA" id="ARBA00022452"/>
    </source>
</evidence>
<dbReference type="InterPro" id="IPR012910">
    <property type="entry name" value="Plug_dom"/>
</dbReference>
<dbReference type="InterPro" id="IPR037066">
    <property type="entry name" value="Plug_dom_sf"/>
</dbReference>
<evidence type="ECO:0000259" key="8">
    <source>
        <dbReference type="SMART" id="SM00965"/>
    </source>
</evidence>
<evidence type="ECO:0000256" key="1">
    <source>
        <dbReference type="ARBA" id="ARBA00004571"/>
    </source>
</evidence>
<dbReference type="InterPro" id="IPR023997">
    <property type="entry name" value="TonB-dep_OMP_SusC/RagA_CS"/>
</dbReference>
<evidence type="ECO:0000256" key="2">
    <source>
        <dbReference type="ARBA" id="ARBA00022448"/>
    </source>
</evidence>
<sequence length="1210" mass="135324">MKKNEYGQHRWSVLNKTVLVMKIWLLLLIPIGVAIAGDVHSQNVSISLKDATIREALHAIERESGYSFFYNDSFNDLEKRISITAKAEALSTVVQKVLSNTNLTHKFLEGKLIVIMLKDTSDKIRVKGKVTTSDTHEALPGVNVTIKGTAQGTITNADGEYMIDVETGATLIFSFVGYLTAESVITNATTVNIELQVDAQTLGEITVVSTGYQEMDKRLFTGSAVMLDAKDIKTEGTTDLGRMLQGRAAGVSVQNVSGTFGAAPKIRVRGATSITGDNKPLWVVDNVVLEDVVNISAEQLTTGDPNTLIGSSVAGLNADDIESITVLKDASATALYGARAKDGVIVIKTKRGKVGKPQITYTGNFSTYLKPSYNNFNILNSVDQMSVYSEMERKGLLNHATMSALPNGGVFKKMYDIINDSYNEQTDEYELLNTPEERRAFLKQYALKNTDWFDLLFKNSFVQEHSLGVSAGTDISQLYFSASYYNDNGWTIADNVDRYTLNARGTFKLSEKVSFGLTANGSSRTQRVPGTVTRDVNVVEGGYDRDFDINPFSYSLNTSRVLTAYDDSGDREYFTRNYAPFNIMHEVATNYIDLNLLDLRLQGDLSYKLSKDFKYEFVGAVRDVRTTTEHKVEEESNMAEAYRADGTQIIRRGNKFLYYNPDFPNLDPVVVLPEGGFYNRSDDRMRSYYIKNQLDWNHTFTNKHNLSIVVGQEIRMVDRQNAYNNGYGYQFNKGGLAFTDYQIVKQLLEGNFNYFGMGYTQERYASFYAGANYSWRDKYIFNTTLRADGSNKLGEARTARWLPTWNVSAAWNLDTERFIQQINLIDFLTLKAGYGLTANVGNATNSSVVYRSGTTRRPHLDETEAQIIIDGLENQDLTWEKQYELNIGLSAGIFKKYTIAFDYYKRDHFDLISVIKTSGIGGEPYKAINYADMKSQGIDLTLGATVLNRGNFNWSTNFVYSYNKSEITKLKNLPRIYNLVFQDGGAQQGYPVRGLFSIDYQGLSADTGVPTFIDHEGNLTSNVYLQSLNTQYLKYEGPVDPTFTGGLSNTIQYKNFALNVFFTYQGGNKIRLNPSFKSEYSDLDAMPREFLDRWILPGDEQHTDVPAIVDLSTLVSLGTTYPYNAYNYSTARVADGGFIRMRTIALTYTLPSKMVGTTPFSNASISITGTNLWLPYADKKLYGQDPEFFTSGGVALPVPKQVTLSVKLSL</sequence>
<protein>
    <submittedName>
        <fullName evidence="9">SusC/RagA family protein</fullName>
    </submittedName>
</protein>
<dbReference type="Pfam" id="PF13715">
    <property type="entry name" value="CarbopepD_reg_2"/>
    <property type="match status" value="1"/>
</dbReference>
<keyword evidence="2 7" id="KW-0813">Transport</keyword>
<accession>A0A364Y2I6</accession>
<proteinExistence type="inferred from homology"/>
<dbReference type="NCBIfam" id="TIGR04056">
    <property type="entry name" value="OMP_RagA_SusC"/>
    <property type="match status" value="1"/>
</dbReference>
<dbReference type="Proteomes" id="UP000251889">
    <property type="component" value="Unassembled WGS sequence"/>
</dbReference>
<dbReference type="SUPFAM" id="SSF49464">
    <property type="entry name" value="Carboxypeptidase regulatory domain-like"/>
    <property type="match status" value="1"/>
</dbReference>
<dbReference type="SUPFAM" id="SSF56935">
    <property type="entry name" value="Porins"/>
    <property type="match status" value="1"/>
</dbReference>
<evidence type="ECO:0000256" key="6">
    <source>
        <dbReference type="ARBA" id="ARBA00023237"/>
    </source>
</evidence>
<keyword evidence="3 7" id="KW-1134">Transmembrane beta strand</keyword>
<evidence type="ECO:0000256" key="5">
    <source>
        <dbReference type="ARBA" id="ARBA00023136"/>
    </source>
</evidence>
<dbReference type="AlphaFoldDB" id="A0A364Y2I6"/>
<keyword evidence="10" id="KW-1185">Reference proteome</keyword>
<dbReference type="Gene3D" id="2.170.130.10">
    <property type="entry name" value="TonB-dependent receptor, plug domain"/>
    <property type="match status" value="1"/>
</dbReference>
<dbReference type="InterPro" id="IPR036942">
    <property type="entry name" value="Beta-barrel_TonB_sf"/>
</dbReference>
<evidence type="ECO:0000313" key="9">
    <source>
        <dbReference type="EMBL" id="RAW00522.1"/>
    </source>
</evidence>
<evidence type="ECO:0000256" key="4">
    <source>
        <dbReference type="ARBA" id="ARBA00022692"/>
    </source>
</evidence>
<comment type="similarity">
    <text evidence="7">Belongs to the TonB-dependent receptor family.</text>
</comment>
<dbReference type="Pfam" id="PF07715">
    <property type="entry name" value="Plug"/>
    <property type="match status" value="1"/>
</dbReference>
<comment type="subcellular location">
    <subcellularLocation>
        <location evidence="1 7">Cell outer membrane</location>
        <topology evidence="1 7">Multi-pass membrane protein</topology>
    </subcellularLocation>
</comment>
<reference evidence="9 10" key="1">
    <citation type="submission" date="2018-06" db="EMBL/GenBank/DDBJ databases">
        <title>Chryseolinea flavus sp. nov., a member of the phylum Bacteroidetes isolated from soil.</title>
        <authorList>
            <person name="Li Y."/>
            <person name="Wang J."/>
        </authorList>
    </citation>
    <scope>NUCLEOTIDE SEQUENCE [LARGE SCALE GENOMIC DNA]</scope>
    <source>
        <strain evidence="9 10">SDU1-6</strain>
    </source>
</reference>
<dbReference type="OrthoDB" id="9768177at2"/>
<dbReference type="Gene3D" id="2.40.170.20">
    <property type="entry name" value="TonB-dependent receptor, beta-barrel domain"/>
    <property type="match status" value="1"/>
</dbReference>
<dbReference type="NCBIfam" id="TIGR04057">
    <property type="entry name" value="SusC_RagA_signa"/>
    <property type="match status" value="1"/>
</dbReference>
<feature type="domain" description="Secretin/TonB short N-terminal" evidence="8">
    <location>
        <begin position="66"/>
        <end position="118"/>
    </location>
</feature>
<dbReference type="InterPro" id="IPR023996">
    <property type="entry name" value="TonB-dep_OMP_SusC/RagA"/>
</dbReference>
<dbReference type="RefSeq" id="WP_112747322.1">
    <property type="nucleotide sequence ID" value="NZ_QMFY01000006.1"/>
</dbReference>
<dbReference type="InterPro" id="IPR008969">
    <property type="entry name" value="CarboxyPept-like_regulatory"/>
</dbReference>
<keyword evidence="4 7" id="KW-0812">Transmembrane</keyword>
<dbReference type="SMART" id="SM00965">
    <property type="entry name" value="STN"/>
    <property type="match status" value="1"/>
</dbReference>
<dbReference type="PROSITE" id="PS52016">
    <property type="entry name" value="TONB_DEPENDENT_REC_3"/>
    <property type="match status" value="1"/>
</dbReference>
<dbReference type="Gene3D" id="2.60.40.1120">
    <property type="entry name" value="Carboxypeptidase-like, regulatory domain"/>
    <property type="match status" value="1"/>
</dbReference>
<comment type="caution">
    <text evidence="9">The sequence shown here is derived from an EMBL/GenBank/DDBJ whole genome shotgun (WGS) entry which is preliminary data.</text>
</comment>